<accession>A0A1P8UJ12</accession>
<dbReference type="Gene3D" id="3.10.129.10">
    <property type="entry name" value="Hotdog Thioesterase"/>
    <property type="match status" value="1"/>
</dbReference>
<dbReference type="InterPro" id="IPR050563">
    <property type="entry name" value="4-hydroxybenzoyl-CoA_TE"/>
</dbReference>
<dbReference type="RefSeq" id="WP_076837444.1">
    <property type="nucleotide sequence ID" value="NZ_CP019434.1"/>
</dbReference>
<sequence length="135" mass="15557">MNETTERQLCVTPMEVRWRDLDAFNHVNNASYLTYLEEARLNWLMQLPGVLDDSRSKPVMAACQLDYRAPIRWPADIEVQLFLERLGERSITLGHKIMGREDGHLYCDGKVTLVWIDPTTGRSTRLPDALRRAVG</sequence>
<organism evidence="1 2">
    <name type="scientific">Acidihalobacter ferrooxydans</name>
    <dbReference type="NCBI Taxonomy" id="1765967"/>
    <lineage>
        <taxon>Bacteria</taxon>
        <taxon>Pseudomonadati</taxon>
        <taxon>Pseudomonadota</taxon>
        <taxon>Gammaproteobacteria</taxon>
        <taxon>Chromatiales</taxon>
        <taxon>Ectothiorhodospiraceae</taxon>
        <taxon>Acidihalobacter</taxon>
    </lineage>
</organism>
<gene>
    <name evidence="1" type="ORF">BW247_12565</name>
</gene>
<dbReference type="InterPro" id="IPR029069">
    <property type="entry name" value="HotDog_dom_sf"/>
</dbReference>
<dbReference type="PANTHER" id="PTHR31793:SF24">
    <property type="entry name" value="LONG-CHAIN ACYL-COA THIOESTERASE FADM"/>
    <property type="match status" value="1"/>
</dbReference>
<dbReference type="OrthoDB" id="9799036at2"/>
<dbReference type="KEGG" id="afy:BW247_12565"/>
<dbReference type="GO" id="GO:0047617">
    <property type="term" value="F:fatty acyl-CoA hydrolase activity"/>
    <property type="evidence" value="ECO:0007669"/>
    <property type="project" value="TreeGrafter"/>
</dbReference>
<proteinExistence type="predicted"/>
<dbReference type="PANTHER" id="PTHR31793">
    <property type="entry name" value="4-HYDROXYBENZOYL-COA THIOESTERASE FAMILY MEMBER"/>
    <property type="match status" value="1"/>
</dbReference>
<dbReference type="SUPFAM" id="SSF54637">
    <property type="entry name" value="Thioesterase/thiol ester dehydrase-isomerase"/>
    <property type="match status" value="1"/>
</dbReference>
<dbReference type="AlphaFoldDB" id="A0A1P8UJ12"/>
<dbReference type="CDD" id="cd00586">
    <property type="entry name" value="4HBT"/>
    <property type="match status" value="1"/>
</dbReference>
<dbReference type="EMBL" id="CP019434">
    <property type="protein sequence ID" value="APZ43818.1"/>
    <property type="molecule type" value="Genomic_DNA"/>
</dbReference>
<evidence type="ECO:0000313" key="1">
    <source>
        <dbReference type="EMBL" id="APZ43818.1"/>
    </source>
</evidence>
<keyword evidence="2" id="KW-1185">Reference proteome</keyword>
<dbReference type="Pfam" id="PF13279">
    <property type="entry name" value="4HBT_2"/>
    <property type="match status" value="1"/>
</dbReference>
<reference evidence="1 2" key="1">
    <citation type="submission" date="2017-01" db="EMBL/GenBank/DDBJ databases">
        <title>Draft sequence of Acidihalobacter ferrooxidans strain DSM 14175 (strain V8).</title>
        <authorList>
            <person name="Khaleque H.N."/>
            <person name="Ramsay J.P."/>
            <person name="Murphy R.J.T."/>
            <person name="Kaksonen A.H."/>
            <person name="Boxall N.J."/>
            <person name="Watkin E.L.J."/>
        </authorList>
    </citation>
    <scope>NUCLEOTIDE SEQUENCE [LARGE SCALE GENOMIC DNA]</scope>
    <source>
        <strain evidence="1 2">V8</strain>
    </source>
</reference>
<dbReference type="STRING" id="1765967.BW247_12565"/>
<evidence type="ECO:0000313" key="2">
    <source>
        <dbReference type="Proteomes" id="UP000243807"/>
    </source>
</evidence>
<name>A0A1P8UJ12_9GAMM</name>
<dbReference type="Proteomes" id="UP000243807">
    <property type="component" value="Chromosome"/>
</dbReference>
<protein>
    <submittedName>
        <fullName evidence="1">Thioesterase</fullName>
    </submittedName>
</protein>